<dbReference type="AlphaFoldDB" id="A0A183KQ21"/>
<evidence type="ECO:0000313" key="1">
    <source>
        <dbReference type="EMBL" id="VDP62964.1"/>
    </source>
</evidence>
<accession>A0A183KQ21</accession>
<gene>
    <name evidence="1" type="ORF">SCUD_LOCUS17155</name>
</gene>
<organism evidence="3">
    <name type="scientific">Schistosoma curassoni</name>
    <dbReference type="NCBI Taxonomy" id="6186"/>
    <lineage>
        <taxon>Eukaryota</taxon>
        <taxon>Metazoa</taxon>
        <taxon>Spiralia</taxon>
        <taxon>Lophotrochozoa</taxon>
        <taxon>Platyhelminthes</taxon>
        <taxon>Trematoda</taxon>
        <taxon>Digenea</taxon>
        <taxon>Strigeidida</taxon>
        <taxon>Schistosomatoidea</taxon>
        <taxon>Schistosomatidae</taxon>
        <taxon>Schistosoma</taxon>
    </lineage>
</organism>
<name>A0A183KQ21_9TREM</name>
<keyword evidence="2" id="KW-1185">Reference proteome</keyword>
<dbReference type="EMBL" id="UZAK01039436">
    <property type="protein sequence ID" value="VDP62964.1"/>
    <property type="molecule type" value="Genomic_DNA"/>
</dbReference>
<proteinExistence type="predicted"/>
<dbReference type="Proteomes" id="UP000279833">
    <property type="component" value="Unassembled WGS sequence"/>
</dbReference>
<protein>
    <submittedName>
        <fullName evidence="1 3">Uncharacterized protein</fullName>
    </submittedName>
</protein>
<dbReference type="WBParaSite" id="SCUD_0001715801-mRNA-1">
    <property type="protein sequence ID" value="SCUD_0001715801-mRNA-1"/>
    <property type="gene ID" value="SCUD_0001715801"/>
</dbReference>
<reference evidence="1 2" key="2">
    <citation type="submission" date="2018-11" db="EMBL/GenBank/DDBJ databases">
        <authorList>
            <consortium name="Pathogen Informatics"/>
        </authorList>
    </citation>
    <scope>NUCLEOTIDE SEQUENCE [LARGE SCALE GENOMIC DNA]</scope>
    <source>
        <strain evidence="1">Dakar</strain>
        <strain evidence="2">Dakar, Senegal</strain>
    </source>
</reference>
<reference evidence="3" key="1">
    <citation type="submission" date="2016-06" db="UniProtKB">
        <authorList>
            <consortium name="WormBaseParasite"/>
        </authorList>
    </citation>
    <scope>IDENTIFICATION</scope>
</reference>
<sequence length="52" mass="6441">MYMALRNQMGSKRFVICEGFLAGVTIRFLYSHRCFCSNQLFFMYKHIFRYWQ</sequence>
<evidence type="ECO:0000313" key="2">
    <source>
        <dbReference type="Proteomes" id="UP000279833"/>
    </source>
</evidence>
<evidence type="ECO:0000313" key="3">
    <source>
        <dbReference type="WBParaSite" id="SCUD_0001715801-mRNA-1"/>
    </source>
</evidence>